<evidence type="ECO:0000256" key="6">
    <source>
        <dbReference type="HAMAP-Rule" id="MF_01877"/>
    </source>
</evidence>
<comment type="subcellular location">
    <subcellularLocation>
        <location evidence="6">Cytoplasm</location>
    </subcellularLocation>
</comment>
<dbReference type="GO" id="GO:0005737">
    <property type="term" value="C:cytoplasm"/>
    <property type="evidence" value="ECO:0007669"/>
    <property type="project" value="UniProtKB-SubCell"/>
</dbReference>
<dbReference type="NCBIfam" id="TIGR00096">
    <property type="entry name" value="16S rRNA (cytidine(1402)-2'-O)-methyltransferase"/>
    <property type="match status" value="1"/>
</dbReference>
<dbReference type="SUPFAM" id="SSF53790">
    <property type="entry name" value="Tetrapyrrole methylase"/>
    <property type="match status" value="1"/>
</dbReference>
<evidence type="ECO:0000256" key="5">
    <source>
        <dbReference type="ARBA" id="ARBA00022691"/>
    </source>
</evidence>
<keyword evidence="5 6" id="KW-0949">S-adenosyl-L-methionine</keyword>
<keyword evidence="2 6" id="KW-0698">rRNA processing</keyword>
<evidence type="ECO:0000259" key="7">
    <source>
        <dbReference type="Pfam" id="PF00590"/>
    </source>
</evidence>
<accession>A0A2M8D7L9</accession>
<dbReference type="InterPro" id="IPR000878">
    <property type="entry name" value="4pyrrol_Mease"/>
</dbReference>
<dbReference type="InterPro" id="IPR014776">
    <property type="entry name" value="4pyrrole_Mease_sub2"/>
</dbReference>
<comment type="similarity">
    <text evidence="6">Belongs to the methyltransferase superfamily. RsmI family.</text>
</comment>
<keyword evidence="3 6" id="KW-0489">Methyltransferase</keyword>
<evidence type="ECO:0000256" key="3">
    <source>
        <dbReference type="ARBA" id="ARBA00022603"/>
    </source>
</evidence>
<dbReference type="PROSITE" id="PS01296">
    <property type="entry name" value="RSMI"/>
    <property type="match status" value="1"/>
</dbReference>
<protein>
    <recommendedName>
        <fullName evidence="6">Ribosomal RNA small subunit methyltransferase I</fullName>
        <ecNumber evidence="6">2.1.1.198</ecNumber>
    </recommendedName>
    <alternativeName>
        <fullName evidence="6">16S rRNA 2'-O-ribose C1402 methyltransferase</fullName>
    </alternativeName>
    <alternativeName>
        <fullName evidence="6">rRNA (cytidine-2'-O-)-methyltransferase RsmI</fullName>
    </alternativeName>
</protein>
<dbReference type="Pfam" id="PF00590">
    <property type="entry name" value="TP_methylase"/>
    <property type="match status" value="1"/>
</dbReference>
<dbReference type="Gene3D" id="3.40.1010.10">
    <property type="entry name" value="Cobalt-precorrin-4 Transmethylase, Domain 1"/>
    <property type="match status" value="1"/>
</dbReference>
<evidence type="ECO:0000313" key="9">
    <source>
        <dbReference type="Proteomes" id="UP000229236"/>
    </source>
</evidence>
<dbReference type="InterPro" id="IPR035996">
    <property type="entry name" value="4pyrrol_Methylase_sf"/>
</dbReference>
<keyword evidence="4 6" id="KW-0808">Transferase</keyword>
<feature type="domain" description="Tetrapyrrole methylase" evidence="7">
    <location>
        <begin position="21"/>
        <end position="223"/>
    </location>
</feature>
<dbReference type="Gene3D" id="3.30.950.10">
    <property type="entry name" value="Methyltransferase, Cobalt-precorrin-4 Transmethylase, Domain 2"/>
    <property type="match status" value="1"/>
</dbReference>
<evidence type="ECO:0000256" key="1">
    <source>
        <dbReference type="ARBA" id="ARBA00022490"/>
    </source>
</evidence>
<keyword evidence="1 6" id="KW-0963">Cytoplasm</keyword>
<dbReference type="AlphaFoldDB" id="A0A2M8D7L9"/>
<comment type="function">
    <text evidence="6">Catalyzes the 2'-O-methylation of the ribose of cytidine 1402 (C1402) in 16S rRNA.</text>
</comment>
<dbReference type="HAMAP" id="MF_01877">
    <property type="entry name" value="16SrRNA_methyltr_I"/>
    <property type="match status" value="1"/>
</dbReference>
<comment type="caution">
    <text evidence="8">The sequence shown here is derived from an EMBL/GenBank/DDBJ whole genome shotgun (WGS) entry which is preliminary data.</text>
</comment>
<dbReference type="InterPro" id="IPR018063">
    <property type="entry name" value="SAM_MeTrfase_RsmI_CS"/>
</dbReference>
<dbReference type="InterPro" id="IPR008189">
    <property type="entry name" value="rRNA_ssu_MeTfrase_I"/>
</dbReference>
<organism evidence="8 9">
    <name type="scientific">Candidatus Yonathbacteria bacterium CG_4_9_14_0_8_um_filter_46_47</name>
    <dbReference type="NCBI Taxonomy" id="1975106"/>
    <lineage>
        <taxon>Bacteria</taxon>
        <taxon>Candidatus Yonathiibacteriota</taxon>
    </lineage>
</organism>
<comment type="catalytic activity">
    <reaction evidence="6">
        <text>cytidine(1402) in 16S rRNA + S-adenosyl-L-methionine = 2'-O-methylcytidine(1402) in 16S rRNA + S-adenosyl-L-homocysteine + H(+)</text>
        <dbReference type="Rhea" id="RHEA:42924"/>
        <dbReference type="Rhea" id="RHEA-COMP:10285"/>
        <dbReference type="Rhea" id="RHEA-COMP:10286"/>
        <dbReference type="ChEBI" id="CHEBI:15378"/>
        <dbReference type="ChEBI" id="CHEBI:57856"/>
        <dbReference type="ChEBI" id="CHEBI:59789"/>
        <dbReference type="ChEBI" id="CHEBI:74495"/>
        <dbReference type="ChEBI" id="CHEBI:82748"/>
        <dbReference type="EC" id="2.1.1.198"/>
    </reaction>
</comment>
<reference evidence="9" key="1">
    <citation type="submission" date="2017-09" db="EMBL/GenBank/DDBJ databases">
        <title>Depth-based differentiation of microbial function through sediment-hosted aquifers and enrichment of novel symbionts in the deep terrestrial subsurface.</title>
        <authorList>
            <person name="Probst A.J."/>
            <person name="Ladd B."/>
            <person name="Jarett J.K."/>
            <person name="Geller-Mcgrath D.E."/>
            <person name="Sieber C.M.K."/>
            <person name="Emerson J.B."/>
            <person name="Anantharaman K."/>
            <person name="Thomas B.C."/>
            <person name="Malmstrom R."/>
            <person name="Stieglmeier M."/>
            <person name="Klingl A."/>
            <person name="Woyke T."/>
            <person name="Ryan C.M."/>
            <person name="Banfield J.F."/>
        </authorList>
    </citation>
    <scope>NUCLEOTIDE SEQUENCE [LARGE SCALE GENOMIC DNA]</scope>
</reference>
<dbReference type="InterPro" id="IPR014777">
    <property type="entry name" value="4pyrrole_Mease_sub1"/>
</dbReference>
<dbReference type="EMBL" id="PFTM01000039">
    <property type="protein sequence ID" value="PJB83153.1"/>
    <property type="molecule type" value="Genomic_DNA"/>
</dbReference>
<dbReference type="EC" id="2.1.1.198" evidence="6"/>
<dbReference type="PANTHER" id="PTHR46111">
    <property type="entry name" value="RIBOSOMAL RNA SMALL SUBUNIT METHYLTRANSFERASE I"/>
    <property type="match status" value="1"/>
</dbReference>
<evidence type="ECO:0000256" key="4">
    <source>
        <dbReference type="ARBA" id="ARBA00022679"/>
    </source>
</evidence>
<evidence type="ECO:0000313" key="8">
    <source>
        <dbReference type="EMBL" id="PJB83153.1"/>
    </source>
</evidence>
<dbReference type="FunFam" id="3.30.950.10:FF:000002">
    <property type="entry name" value="Ribosomal RNA small subunit methyltransferase I"/>
    <property type="match status" value="1"/>
</dbReference>
<dbReference type="Proteomes" id="UP000229236">
    <property type="component" value="Unassembled WGS sequence"/>
</dbReference>
<sequence length="245" mass="26857">MSSDKTSSNHLDPASSETRRTFYIVATPIGNLEDITIRAIRVLKEADIILCEDTRVTKKLLEKYEIDTPTSNYDVHSTASKVEKIFVMLEAGKNLALVSDAGTPCISDPGVLLVAQIRERFGNAITIVPIPGASALISALSASGVPSSEFLFLGFLPHKKGRETLFKEIAGSERTVVFYESPHRIGKTLASLVEHIGDMRRVVLARELTKVYEEIVSGTATELVSYLTKHPKKVRGEFVVIVEKG</sequence>
<dbReference type="PANTHER" id="PTHR46111:SF1">
    <property type="entry name" value="RIBOSOMAL RNA SMALL SUBUNIT METHYLTRANSFERASE I"/>
    <property type="match status" value="1"/>
</dbReference>
<name>A0A2M8D7L9_9BACT</name>
<dbReference type="CDD" id="cd11648">
    <property type="entry name" value="RsmI"/>
    <property type="match status" value="1"/>
</dbReference>
<dbReference type="PIRSF" id="PIRSF005917">
    <property type="entry name" value="MTase_YraL"/>
    <property type="match status" value="1"/>
</dbReference>
<gene>
    <name evidence="6 8" type="primary">rsmI</name>
    <name evidence="8" type="ORF">CO088_01985</name>
</gene>
<evidence type="ECO:0000256" key="2">
    <source>
        <dbReference type="ARBA" id="ARBA00022552"/>
    </source>
</evidence>
<dbReference type="GO" id="GO:0070677">
    <property type="term" value="F:rRNA (cytosine-2'-O-)-methyltransferase activity"/>
    <property type="evidence" value="ECO:0007669"/>
    <property type="project" value="UniProtKB-UniRule"/>
</dbReference>
<proteinExistence type="inferred from homology"/>